<keyword evidence="1" id="KW-0732">Signal</keyword>
<feature type="domain" description="DUF7791" evidence="2">
    <location>
        <begin position="20"/>
        <end position="122"/>
    </location>
</feature>
<name>A0A423VKB2_9PEZI</name>
<dbReference type="Proteomes" id="UP000283895">
    <property type="component" value="Unassembled WGS sequence"/>
</dbReference>
<evidence type="ECO:0000256" key="1">
    <source>
        <dbReference type="SAM" id="SignalP"/>
    </source>
</evidence>
<dbReference type="AlphaFoldDB" id="A0A423VKB2"/>
<proteinExistence type="predicted"/>
<reference evidence="3 4" key="1">
    <citation type="submission" date="2015-09" db="EMBL/GenBank/DDBJ databases">
        <title>Host preference determinants of Valsa canker pathogens revealed by comparative genomics.</title>
        <authorList>
            <person name="Yin Z."/>
            <person name="Huang L."/>
        </authorList>
    </citation>
    <scope>NUCLEOTIDE SEQUENCE [LARGE SCALE GENOMIC DNA]</scope>
    <source>
        <strain evidence="3 4">03-1</strain>
    </source>
</reference>
<evidence type="ECO:0000313" key="3">
    <source>
        <dbReference type="EMBL" id="ROV91367.1"/>
    </source>
</evidence>
<keyword evidence="4" id="KW-1185">Reference proteome</keyword>
<comment type="caution">
    <text evidence="3">The sequence shown here is derived from an EMBL/GenBank/DDBJ whole genome shotgun (WGS) entry which is preliminary data.</text>
</comment>
<evidence type="ECO:0000259" key="2">
    <source>
        <dbReference type="Pfam" id="PF25053"/>
    </source>
</evidence>
<sequence length="149" mass="16828">MAGTFLLALYISGPLAIEIYAFHDNEYQSDNYATEWPVKAHTEAKLHAVRSRILRRINARSQGLLEGKGGSVEFLYRTVRDFLRTSEMRQYLTSKLPAQFDPAFSLITAYLAMIKSTDFSNGTASIWDTSPMPVRREAPGDNRGFLIFA</sequence>
<dbReference type="EMBL" id="LKEA01000056">
    <property type="protein sequence ID" value="ROV91367.1"/>
    <property type="molecule type" value="Genomic_DNA"/>
</dbReference>
<accession>A0A423VKB2</accession>
<dbReference type="STRING" id="356882.A0A423VKB2"/>
<gene>
    <name evidence="3" type="ORF">VMCG_09702</name>
</gene>
<dbReference type="InterPro" id="IPR056693">
    <property type="entry name" value="DUF7791"/>
</dbReference>
<dbReference type="OrthoDB" id="443402at2759"/>
<feature type="chain" id="PRO_5019078066" description="DUF7791 domain-containing protein" evidence="1">
    <location>
        <begin position="17"/>
        <end position="149"/>
    </location>
</feature>
<organism evidence="3 4">
    <name type="scientific">Cytospora schulzeri</name>
    <dbReference type="NCBI Taxonomy" id="448051"/>
    <lineage>
        <taxon>Eukaryota</taxon>
        <taxon>Fungi</taxon>
        <taxon>Dikarya</taxon>
        <taxon>Ascomycota</taxon>
        <taxon>Pezizomycotina</taxon>
        <taxon>Sordariomycetes</taxon>
        <taxon>Sordariomycetidae</taxon>
        <taxon>Diaporthales</taxon>
        <taxon>Cytosporaceae</taxon>
        <taxon>Cytospora</taxon>
    </lineage>
</organism>
<feature type="signal peptide" evidence="1">
    <location>
        <begin position="1"/>
        <end position="16"/>
    </location>
</feature>
<evidence type="ECO:0000313" key="4">
    <source>
        <dbReference type="Proteomes" id="UP000283895"/>
    </source>
</evidence>
<dbReference type="Pfam" id="PF25053">
    <property type="entry name" value="DUF7791"/>
    <property type="match status" value="1"/>
</dbReference>
<protein>
    <recommendedName>
        <fullName evidence="2">DUF7791 domain-containing protein</fullName>
    </recommendedName>
</protein>